<accession>A0A1G7LI02</accession>
<evidence type="ECO:0000313" key="1">
    <source>
        <dbReference type="EMBL" id="SDF49167.1"/>
    </source>
</evidence>
<protein>
    <submittedName>
        <fullName evidence="1">Uncharacterized protein</fullName>
    </submittedName>
</protein>
<dbReference type="Proteomes" id="UP000182413">
    <property type="component" value="Unassembled WGS sequence"/>
</dbReference>
<name>A0A1G7LI02_9GAMM</name>
<gene>
    <name evidence="1" type="ORF">SAMN05216575_108126</name>
</gene>
<sequence>MSIFLGDFLSLANLLVFALLGFLTSSLNPLEANFSKFTFRLAFSFGPTSDLTILMVPSLIEHFTPALSEINPTIKIW</sequence>
<dbReference type="EMBL" id="FNAE01000008">
    <property type="protein sequence ID" value="SDF49167.1"/>
    <property type="molecule type" value="Genomic_DNA"/>
</dbReference>
<evidence type="ECO:0000313" key="2">
    <source>
        <dbReference type="Proteomes" id="UP000182413"/>
    </source>
</evidence>
<dbReference type="AlphaFoldDB" id="A0A1G7LI02"/>
<proteinExistence type="predicted"/>
<reference evidence="1 2" key="1">
    <citation type="submission" date="2016-10" db="EMBL/GenBank/DDBJ databases">
        <authorList>
            <person name="de Groot N.N."/>
        </authorList>
    </citation>
    <scope>NUCLEOTIDE SEQUENCE [LARGE SCALE GENOMIC DNA]</scope>
    <source>
        <strain evidence="1 2">JCM 10630</strain>
    </source>
</reference>
<organism evidence="1 2">
    <name type="scientific">Ectopseudomonas alcaliphila</name>
    <dbReference type="NCBI Taxonomy" id="101564"/>
    <lineage>
        <taxon>Bacteria</taxon>
        <taxon>Pseudomonadati</taxon>
        <taxon>Pseudomonadota</taxon>
        <taxon>Gammaproteobacteria</taxon>
        <taxon>Pseudomonadales</taxon>
        <taxon>Pseudomonadaceae</taxon>
        <taxon>Ectopseudomonas</taxon>
    </lineage>
</organism>